<reference evidence="1 2" key="1">
    <citation type="submission" date="2020-03" db="EMBL/GenBank/DDBJ databases">
        <title>Draft Genome Sequence of Cudoniella acicularis.</title>
        <authorList>
            <person name="Buettner E."/>
            <person name="Kellner H."/>
        </authorList>
    </citation>
    <scope>NUCLEOTIDE SEQUENCE [LARGE SCALE GENOMIC DNA]</scope>
    <source>
        <strain evidence="1 2">DSM 108380</strain>
    </source>
</reference>
<dbReference type="AlphaFoldDB" id="A0A8H4VZ70"/>
<protein>
    <submittedName>
        <fullName evidence="1">Uncharacterized protein</fullName>
    </submittedName>
</protein>
<organism evidence="1 2">
    <name type="scientific">Cudoniella acicularis</name>
    <dbReference type="NCBI Taxonomy" id="354080"/>
    <lineage>
        <taxon>Eukaryota</taxon>
        <taxon>Fungi</taxon>
        <taxon>Dikarya</taxon>
        <taxon>Ascomycota</taxon>
        <taxon>Pezizomycotina</taxon>
        <taxon>Leotiomycetes</taxon>
        <taxon>Helotiales</taxon>
        <taxon>Tricladiaceae</taxon>
        <taxon>Cudoniella</taxon>
    </lineage>
</organism>
<sequence>MTAKGPGFLWAPSITPRSVIATSAEIATVPLLGQSNFTQEYNSGTFLSDCWTASGEQTIPLGPFSPCAGKIFAGNLLQTIWGASTNTFLPRFDNLGMRYYGRSYGAGAVVGVSDTLFNNKNWIGYPNSAGWGDYDPGQPPLLGYEYPEAGFQTSVSCSYNDLLDWNLELGQTGNATAGIPSIYFAIGYIPPDNHYDFYSVWGLKGSDNITALGVTNSTIAIVAGSNYPNLTNVQCTVSFLPSLLLVSVNWQNQTTFVTPSTKSPNSPPNPDFNFRGLVMGQLRAMSTIETTLYGSSVGDALMGNMVDPYYNSDIAAGQNETLLLEYIAQSFKYVIDDLIILIGSEQIAYAVSR</sequence>
<dbReference type="Proteomes" id="UP000566819">
    <property type="component" value="Unassembled WGS sequence"/>
</dbReference>
<keyword evidence="2" id="KW-1185">Reference proteome</keyword>
<accession>A0A8H4VZ70</accession>
<evidence type="ECO:0000313" key="1">
    <source>
        <dbReference type="EMBL" id="KAF4627851.1"/>
    </source>
</evidence>
<dbReference type="EMBL" id="JAAMPI010000900">
    <property type="protein sequence ID" value="KAF4627851.1"/>
    <property type="molecule type" value="Genomic_DNA"/>
</dbReference>
<name>A0A8H4VZ70_9HELO</name>
<comment type="caution">
    <text evidence="1">The sequence shown here is derived from an EMBL/GenBank/DDBJ whole genome shotgun (WGS) entry which is preliminary data.</text>
</comment>
<evidence type="ECO:0000313" key="2">
    <source>
        <dbReference type="Proteomes" id="UP000566819"/>
    </source>
</evidence>
<gene>
    <name evidence="1" type="ORF">G7Y89_g10301</name>
</gene>
<proteinExistence type="predicted"/>
<dbReference type="OrthoDB" id="529273at2759"/>